<dbReference type="OrthoDB" id="5771898at2"/>
<dbReference type="PANTHER" id="PTHR35586">
    <property type="entry name" value="SLL1691 PROTEIN"/>
    <property type="match status" value="1"/>
</dbReference>
<accession>A0A2K8U7V9</accession>
<dbReference type="EMBL" id="CP020370">
    <property type="protein sequence ID" value="AUB81635.1"/>
    <property type="molecule type" value="Genomic_DNA"/>
</dbReference>
<sequence length="70" mass="7863">MQTFLDRYIEQGVERGKQQGGAAVLLRLVERKFGPPSESVRERIASADPEILLAWSERILTADDVEAVLH</sequence>
<organism evidence="1 2">
    <name type="scientific">Candidatus Thiodictyon syntrophicum</name>
    <dbReference type="NCBI Taxonomy" id="1166950"/>
    <lineage>
        <taxon>Bacteria</taxon>
        <taxon>Pseudomonadati</taxon>
        <taxon>Pseudomonadota</taxon>
        <taxon>Gammaproteobacteria</taxon>
        <taxon>Chromatiales</taxon>
        <taxon>Chromatiaceae</taxon>
        <taxon>Thiodictyon</taxon>
    </lineage>
</organism>
<dbReference type="Proteomes" id="UP000232638">
    <property type="component" value="Chromosome"/>
</dbReference>
<evidence type="ECO:0000313" key="2">
    <source>
        <dbReference type="Proteomes" id="UP000232638"/>
    </source>
</evidence>
<gene>
    <name evidence="1" type="ORF">THSYN_12140</name>
</gene>
<name>A0A2K8U7V9_9GAMM</name>
<proteinExistence type="predicted"/>
<dbReference type="KEGG" id="tsy:THSYN_12140"/>
<reference evidence="1 2" key="1">
    <citation type="submission" date="2017-03" db="EMBL/GenBank/DDBJ databases">
        <title>Complete genome sequence of Candidatus 'Thiodictyon syntrophicum' sp. nov. strain Cad16T, a photolithoautotroph purple sulfur bacterium isolated from an alpine meromictic lake.</title>
        <authorList>
            <person name="Luedin S.M."/>
            <person name="Pothier J.F."/>
            <person name="Danza F."/>
            <person name="Storelli N."/>
            <person name="Wittwer M."/>
            <person name="Tonolla M."/>
        </authorList>
    </citation>
    <scope>NUCLEOTIDE SEQUENCE [LARGE SCALE GENOMIC DNA]</scope>
    <source>
        <strain evidence="1 2">Cad16T</strain>
    </source>
</reference>
<dbReference type="AlphaFoldDB" id="A0A2K8U7V9"/>
<keyword evidence="2" id="KW-1185">Reference proteome</keyword>
<dbReference type="RefSeq" id="WP_100919398.1">
    <property type="nucleotide sequence ID" value="NZ_CP020370.1"/>
</dbReference>
<evidence type="ECO:0000313" key="1">
    <source>
        <dbReference type="EMBL" id="AUB81635.1"/>
    </source>
</evidence>
<protein>
    <submittedName>
        <fullName evidence="1">Transposase</fullName>
    </submittedName>
</protein>
<dbReference type="PANTHER" id="PTHR35586:SF1">
    <property type="entry name" value="SLL1691 PROTEIN"/>
    <property type="match status" value="1"/>
</dbReference>